<organism evidence="3 4">
    <name type="scientific">Novipirellula artificiosorum</name>
    <dbReference type="NCBI Taxonomy" id="2528016"/>
    <lineage>
        <taxon>Bacteria</taxon>
        <taxon>Pseudomonadati</taxon>
        <taxon>Planctomycetota</taxon>
        <taxon>Planctomycetia</taxon>
        <taxon>Pirellulales</taxon>
        <taxon>Pirellulaceae</taxon>
        <taxon>Novipirellula</taxon>
    </lineage>
</organism>
<name>A0A5C6D1K2_9BACT</name>
<feature type="chain" id="PRO_5022954939" evidence="2">
    <location>
        <begin position="26"/>
        <end position="742"/>
    </location>
</feature>
<evidence type="ECO:0000256" key="2">
    <source>
        <dbReference type="SAM" id="SignalP"/>
    </source>
</evidence>
<feature type="signal peptide" evidence="2">
    <location>
        <begin position="1"/>
        <end position="25"/>
    </location>
</feature>
<evidence type="ECO:0000313" key="4">
    <source>
        <dbReference type="Proteomes" id="UP000319143"/>
    </source>
</evidence>
<dbReference type="AlphaFoldDB" id="A0A5C6D1K2"/>
<dbReference type="Proteomes" id="UP000319143">
    <property type="component" value="Unassembled WGS sequence"/>
</dbReference>
<keyword evidence="2" id="KW-0732">Signal</keyword>
<sequence precursor="true">MTKIQTGFSRACGIACVLLGFGLTAAICDSQEIKESIAISSRNRVEATRMIPLYYSRDTEKVIAMVRDPVGQPVAPTRSLKGDQQPQMQLYSAPVDQVQITVAGEGLLHLRGPLEGVNAITRMVYEIDQPVGQIKLGFHVAQFTVPDDAAVEGVHGAVDLYLSHARQMSQKSQQLFRTALANVAAQCAASNPGRFEEAFFYGPCLENIRRLSGGNVSLSVAMLDSRDILTTLFLVALANQEVRQQVVIEFQRLAAVELPKLHEQYQQSIGGNRDSNAAAPSFFDRFKGGTEKTEPSEPRSLDYRFSQTLAFLNTIGEQSNSVHPIQIATVRYQLAAMKLRQSELALQALRSDRMLLTLTSSKTGSSPSVPTWSGDVMDAASFSKLADSVIEDHASHVLDLQEILRSEVATLDALLKRVTEAFEEDMRAQFWKPVLADLRRDSGKWKSRMGQIQSTTLLTPDRTLARVSPGQVAVLDRPVRPVLLQEGLQVAQGLAQEADALSQAGAILAAGNALAPGSSGYLAKAGLIPTPGQHLEKLADTSERITVSVGDDVAVTPVIQPDGFSVAFHLMYAHTPKRDDTSETANASGVQRHIVQADVTIPSLDLQEVSRFRVSLNTEEQGSGVPLLEDIPGLGVMFRPRRVTASMTQENIILVGAVVYPSAPSLAEKLQLAFDQSEFNSVAGPMATGPHTQGDREDLAGWVAQTLRRKAQASLADERFPQRIANPSGPAVPASQQRPIFR</sequence>
<comment type="caution">
    <text evidence="3">The sequence shown here is derived from an EMBL/GenBank/DDBJ whole genome shotgun (WGS) entry which is preliminary data.</text>
</comment>
<accession>A0A5C6D1K2</accession>
<gene>
    <name evidence="3" type="ORF">Poly41_64960</name>
</gene>
<keyword evidence="4" id="KW-1185">Reference proteome</keyword>
<reference evidence="3 4" key="1">
    <citation type="submission" date="2019-02" db="EMBL/GenBank/DDBJ databases">
        <title>Deep-cultivation of Planctomycetes and their phenomic and genomic characterization uncovers novel biology.</title>
        <authorList>
            <person name="Wiegand S."/>
            <person name="Jogler M."/>
            <person name="Boedeker C."/>
            <person name="Pinto D."/>
            <person name="Vollmers J."/>
            <person name="Rivas-Marin E."/>
            <person name="Kohn T."/>
            <person name="Peeters S.H."/>
            <person name="Heuer A."/>
            <person name="Rast P."/>
            <person name="Oberbeckmann S."/>
            <person name="Bunk B."/>
            <person name="Jeske O."/>
            <person name="Meyerdierks A."/>
            <person name="Storesund J.E."/>
            <person name="Kallscheuer N."/>
            <person name="Luecker S."/>
            <person name="Lage O.M."/>
            <person name="Pohl T."/>
            <person name="Merkel B.J."/>
            <person name="Hornburger P."/>
            <person name="Mueller R.-W."/>
            <person name="Bruemmer F."/>
            <person name="Labrenz M."/>
            <person name="Spormann A.M."/>
            <person name="Op Den Camp H."/>
            <person name="Overmann J."/>
            <person name="Amann R."/>
            <person name="Jetten M.S.M."/>
            <person name="Mascher T."/>
            <person name="Medema M.H."/>
            <person name="Devos D.P."/>
            <person name="Kaster A.-K."/>
            <person name="Ovreas L."/>
            <person name="Rohde M."/>
            <person name="Galperin M.Y."/>
            <person name="Jogler C."/>
        </authorList>
    </citation>
    <scope>NUCLEOTIDE SEQUENCE [LARGE SCALE GENOMIC DNA]</scope>
    <source>
        <strain evidence="3 4">Poly41</strain>
    </source>
</reference>
<evidence type="ECO:0000313" key="3">
    <source>
        <dbReference type="EMBL" id="TWU30802.1"/>
    </source>
</evidence>
<dbReference type="EMBL" id="SJPV01000020">
    <property type="protein sequence ID" value="TWU30802.1"/>
    <property type="molecule type" value="Genomic_DNA"/>
</dbReference>
<feature type="region of interest" description="Disordered" evidence="1">
    <location>
        <begin position="714"/>
        <end position="742"/>
    </location>
</feature>
<protein>
    <submittedName>
        <fullName evidence="3">Uncharacterized protein</fullName>
    </submittedName>
</protein>
<proteinExistence type="predicted"/>
<evidence type="ECO:0000256" key="1">
    <source>
        <dbReference type="SAM" id="MobiDB-lite"/>
    </source>
</evidence>